<accession>A0A974KB23</accession>
<name>A0A974KB23_SALET</name>
<evidence type="ECO:0000313" key="1">
    <source>
        <dbReference type="EMBL" id="OSD59498.1"/>
    </source>
</evidence>
<proteinExistence type="predicted"/>
<gene>
    <name evidence="1" type="ORF">R537_28940</name>
</gene>
<dbReference type="EMBL" id="NBPI01000052">
    <property type="protein sequence ID" value="OSD59498.1"/>
    <property type="molecule type" value="Genomic_DNA"/>
</dbReference>
<protein>
    <submittedName>
        <fullName evidence="1">Uncharacterized protein</fullName>
    </submittedName>
</protein>
<evidence type="ECO:0000313" key="2">
    <source>
        <dbReference type="Proteomes" id="UP000868515"/>
    </source>
</evidence>
<comment type="caution">
    <text evidence="1">The sequence shown here is derived from an EMBL/GenBank/DDBJ whole genome shotgun (WGS) entry which is preliminary data.</text>
</comment>
<reference evidence="1 2" key="1">
    <citation type="submission" date="2017-03" db="EMBL/GenBank/DDBJ databases">
        <title>Salmonella serotype comparative study.</title>
        <authorList>
            <person name="Liao J."/>
        </authorList>
    </citation>
    <scope>NUCLEOTIDE SEQUENCE [LARGE SCALE GENOMIC DNA]</scope>
    <source>
        <strain evidence="1 2">NY_FSL S10-1448</strain>
    </source>
</reference>
<dbReference type="Proteomes" id="UP000868515">
    <property type="component" value="Unassembled WGS sequence"/>
</dbReference>
<dbReference type="AlphaFoldDB" id="A0A974KB23"/>
<dbReference type="RefSeq" id="WP_223365917.1">
    <property type="nucleotide sequence ID" value="NZ_NBPI01000052.1"/>
</dbReference>
<organism evidence="1 2">
    <name type="scientific">Salmonella enterica subsp. enterica serovar Rough O:d:1,7</name>
    <dbReference type="NCBI Taxonomy" id="1974323"/>
    <lineage>
        <taxon>Bacteria</taxon>
        <taxon>Pseudomonadati</taxon>
        <taxon>Pseudomonadota</taxon>
        <taxon>Gammaproteobacteria</taxon>
        <taxon>Enterobacterales</taxon>
        <taxon>Enterobacteriaceae</taxon>
        <taxon>Salmonella</taxon>
    </lineage>
</organism>
<sequence length="131" mass="14239">MFGFFRKKRPETGPGQGSSITAKQFIALTLSDEKLSMPVYLPGIRNEDDCENIGLGPLIYIWNVDRAAGTFSLSVNGNAIGHLLEPFVPRDNPAYVEIRDEAMKVIAEVSTQSVLTTLGTKLNSPAIATLN</sequence>